<dbReference type="EMBL" id="JAVDXT010000002">
    <property type="protein sequence ID" value="MDR7377470.1"/>
    <property type="molecule type" value="Genomic_DNA"/>
</dbReference>
<dbReference type="Gene3D" id="3.40.50.720">
    <property type="entry name" value="NAD(P)-binding Rossmann-like Domain"/>
    <property type="match status" value="1"/>
</dbReference>
<organism evidence="3 4">
    <name type="scientific">Rhodoferax ferrireducens</name>
    <dbReference type="NCBI Taxonomy" id="192843"/>
    <lineage>
        <taxon>Bacteria</taxon>
        <taxon>Pseudomonadati</taxon>
        <taxon>Pseudomonadota</taxon>
        <taxon>Betaproteobacteria</taxon>
        <taxon>Burkholderiales</taxon>
        <taxon>Comamonadaceae</taxon>
        <taxon>Rhodoferax</taxon>
    </lineage>
</organism>
<keyword evidence="4" id="KW-1185">Reference proteome</keyword>
<accession>A0ABU2C808</accession>
<protein>
    <submittedName>
        <fullName evidence="3">Short-subunit dehydrogenase-like oxidoreductase (DUF2520 family)</fullName>
    </submittedName>
</protein>
<dbReference type="Pfam" id="PF10727">
    <property type="entry name" value="Rossmann-like"/>
    <property type="match status" value="1"/>
</dbReference>
<evidence type="ECO:0000313" key="4">
    <source>
        <dbReference type="Proteomes" id="UP001180487"/>
    </source>
</evidence>
<feature type="domain" description="Putative oxidoreductase/dehydrogenase Rossmann-like" evidence="1">
    <location>
        <begin position="6"/>
        <end position="113"/>
    </location>
</feature>
<dbReference type="Gene3D" id="1.10.1040.20">
    <property type="entry name" value="ProC-like, C-terminal domain"/>
    <property type="match status" value="1"/>
</dbReference>
<dbReference type="PANTHER" id="PTHR40459:SF1">
    <property type="entry name" value="CONSERVED HYPOTHETICAL ALANINE AND LEUCINE RICH PROTEIN"/>
    <property type="match status" value="1"/>
</dbReference>
<dbReference type="PANTHER" id="PTHR40459">
    <property type="entry name" value="CONSERVED HYPOTHETICAL ALANINE AND LEUCINE RICH PROTEIN"/>
    <property type="match status" value="1"/>
</dbReference>
<name>A0ABU2C808_9BURK</name>
<dbReference type="InterPro" id="IPR008927">
    <property type="entry name" value="6-PGluconate_DH-like_C_sf"/>
</dbReference>
<dbReference type="InterPro" id="IPR019665">
    <property type="entry name" value="OxRdtase/DH_put_Rossmann_dom"/>
</dbReference>
<dbReference type="SUPFAM" id="SSF51735">
    <property type="entry name" value="NAD(P)-binding Rossmann-fold domains"/>
    <property type="match status" value="1"/>
</dbReference>
<evidence type="ECO:0000313" key="3">
    <source>
        <dbReference type="EMBL" id="MDR7377470.1"/>
    </source>
</evidence>
<dbReference type="SUPFAM" id="SSF48179">
    <property type="entry name" value="6-phosphogluconate dehydrogenase C-terminal domain-like"/>
    <property type="match status" value="1"/>
</dbReference>
<dbReference type="InterPro" id="IPR037108">
    <property type="entry name" value="TM1727-like_C_sf"/>
</dbReference>
<dbReference type="Proteomes" id="UP001180487">
    <property type="component" value="Unassembled WGS sequence"/>
</dbReference>
<gene>
    <name evidence="3" type="ORF">J2X19_002149</name>
</gene>
<comment type="caution">
    <text evidence="3">The sequence shown here is derived from an EMBL/GenBank/DDBJ whole genome shotgun (WGS) entry which is preliminary data.</text>
</comment>
<dbReference type="RefSeq" id="WP_310373132.1">
    <property type="nucleotide sequence ID" value="NZ_JAVDXT010000002.1"/>
</dbReference>
<proteinExistence type="predicted"/>
<dbReference type="InterPro" id="IPR036291">
    <property type="entry name" value="NAD(P)-bd_dom_sf"/>
</dbReference>
<evidence type="ECO:0000259" key="1">
    <source>
        <dbReference type="Pfam" id="PF10727"/>
    </source>
</evidence>
<sequence>MTTRLLTLNLVGAGRVAQTLARLWQQAGSFAVQDVLTTSLASAQAACASITAGQAVASLQTMRPADVWMLAVPDAQLPQVAQALAQVVPPASVAFHCSGALGSATLAPLADLGWRTASAHCILSFATVDAAVAQFPGTACALEGEPGACAQLHSALSAIGGQCFGVASEHKLLYHAAAVFATNFLPVLQSVAEDAWRSSGVPAALIPGLRATLLANAAANITRLGPVAALTGPAARGDTAAIARQAQAVKAWDAQAGAAYEVLSGLALRLAAQRGAG</sequence>
<dbReference type="InterPro" id="IPR018931">
    <property type="entry name" value="DUF2520"/>
</dbReference>
<evidence type="ECO:0000259" key="2">
    <source>
        <dbReference type="Pfam" id="PF10728"/>
    </source>
</evidence>
<dbReference type="Pfam" id="PF10728">
    <property type="entry name" value="DUF2520"/>
    <property type="match status" value="1"/>
</dbReference>
<feature type="domain" description="DUF2520" evidence="2">
    <location>
        <begin position="139"/>
        <end position="264"/>
    </location>
</feature>
<reference evidence="3 4" key="1">
    <citation type="submission" date="2023-07" db="EMBL/GenBank/DDBJ databases">
        <title>Sorghum-associated microbial communities from plants grown in Nebraska, USA.</title>
        <authorList>
            <person name="Schachtman D."/>
        </authorList>
    </citation>
    <scope>NUCLEOTIDE SEQUENCE [LARGE SCALE GENOMIC DNA]</scope>
    <source>
        <strain evidence="3 4">BE313</strain>
    </source>
</reference>